<gene>
    <name evidence="1" type="ORF">SFRICE_015901</name>
</gene>
<sequence>MENLRAVLSSVDIMNETDAALNTFDTIIKSTEARAETRTNNIPSGTEASARPLQCADCNDGERAIIHSFMSLMQHCIELAERVGTEKA</sequence>
<dbReference type="AlphaFoldDB" id="A0A2H1WQW6"/>
<organism evidence="1">
    <name type="scientific">Spodoptera frugiperda</name>
    <name type="common">Fall armyworm</name>
    <dbReference type="NCBI Taxonomy" id="7108"/>
    <lineage>
        <taxon>Eukaryota</taxon>
        <taxon>Metazoa</taxon>
        <taxon>Ecdysozoa</taxon>
        <taxon>Arthropoda</taxon>
        <taxon>Hexapoda</taxon>
        <taxon>Insecta</taxon>
        <taxon>Pterygota</taxon>
        <taxon>Neoptera</taxon>
        <taxon>Endopterygota</taxon>
        <taxon>Lepidoptera</taxon>
        <taxon>Glossata</taxon>
        <taxon>Ditrysia</taxon>
        <taxon>Noctuoidea</taxon>
        <taxon>Noctuidae</taxon>
        <taxon>Amphipyrinae</taxon>
        <taxon>Spodoptera</taxon>
    </lineage>
</organism>
<evidence type="ECO:0000313" key="1">
    <source>
        <dbReference type="EMBL" id="SOQ55352.1"/>
    </source>
</evidence>
<name>A0A2H1WQW6_SPOFR</name>
<accession>A0A2H1WQW6</accession>
<proteinExistence type="predicted"/>
<protein>
    <submittedName>
        <fullName evidence="1">SFRICE_015901</fullName>
    </submittedName>
</protein>
<dbReference type="EMBL" id="ODYU01010325">
    <property type="protein sequence ID" value="SOQ55352.1"/>
    <property type="molecule type" value="Genomic_DNA"/>
</dbReference>
<reference evidence="1" key="1">
    <citation type="submission" date="2016-07" db="EMBL/GenBank/DDBJ databases">
        <authorList>
            <person name="Bretaudeau A."/>
        </authorList>
    </citation>
    <scope>NUCLEOTIDE SEQUENCE</scope>
    <source>
        <strain evidence="1">Rice</strain>
        <tissue evidence="1">Whole body</tissue>
    </source>
</reference>